<feature type="coiled-coil region" evidence="1">
    <location>
        <begin position="29"/>
        <end position="58"/>
    </location>
</feature>
<keyword evidence="3" id="KW-1185">Reference proteome</keyword>
<dbReference type="AlphaFoldDB" id="I0Z3X0"/>
<dbReference type="PANTHER" id="PTHR36335">
    <property type="entry name" value="CHAPERONE DNAJ-DOMAIN SUPERFAMILY PROTEIN"/>
    <property type="match status" value="1"/>
</dbReference>
<dbReference type="EMBL" id="AGSI01000004">
    <property type="protein sequence ID" value="EIE25339.1"/>
    <property type="molecule type" value="Genomic_DNA"/>
</dbReference>
<protein>
    <recommendedName>
        <fullName evidence="4">J domain-containing protein</fullName>
    </recommendedName>
</protein>
<reference evidence="2 3" key="1">
    <citation type="journal article" date="2012" name="Genome Biol.">
        <title>The genome of the polar eukaryotic microalga coccomyxa subellipsoidea reveals traits of cold adaptation.</title>
        <authorList>
            <person name="Blanc G."/>
            <person name="Agarkova I."/>
            <person name="Grimwood J."/>
            <person name="Kuo A."/>
            <person name="Brueggeman A."/>
            <person name="Dunigan D."/>
            <person name="Gurnon J."/>
            <person name="Ladunga I."/>
            <person name="Lindquist E."/>
            <person name="Lucas S."/>
            <person name="Pangilinan J."/>
            <person name="Proschold T."/>
            <person name="Salamov A."/>
            <person name="Schmutz J."/>
            <person name="Weeks D."/>
            <person name="Yamada T."/>
            <person name="Claverie J.M."/>
            <person name="Grigoriev I."/>
            <person name="Van Etten J."/>
            <person name="Lomsadze A."/>
            <person name="Borodovsky M."/>
        </authorList>
    </citation>
    <scope>NUCLEOTIDE SEQUENCE [LARGE SCALE GENOMIC DNA]</scope>
    <source>
        <strain evidence="2 3">C-169</strain>
    </source>
</reference>
<comment type="caution">
    <text evidence="2">The sequence shown here is derived from an EMBL/GenBank/DDBJ whole genome shotgun (WGS) entry which is preliminary data.</text>
</comment>
<dbReference type="PANTHER" id="PTHR36335:SF1">
    <property type="entry name" value="CHAPERONE DNAJ-DOMAIN SUPERFAMILY PROTEIN"/>
    <property type="match status" value="1"/>
</dbReference>
<accession>I0Z3X0</accession>
<evidence type="ECO:0000313" key="2">
    <source>
        <dbReference type="EMBL" id="EIE25339.1"/>
    </source>
</evidence>
<keyword evidence="1" id="KW-0175">Coiled coil</keyword>
<evidence type="ECO:0000256" key="1">
    <source>
        <dbReference type="SAM" id="Coils"/>
    </source>
</evidence>
<dbReference type="GeneID" id="17043341"/>
<dbReference type="Proteomes" id="UP000007264">
    <property type="component" value="Unassembled WGS sequence"/>
</dbReference>
<sequence length="169" mass="19782">MPQAPVLAPGPNDTTGLVIERDRAAMAAVEAKEWELRRVEIERQAEEARREKKRRRAESELAVRSQARLEDHWRLLAAQESEADERERLRMEIRAQLELRVRYARSAESKLRALNIPLEYDPVTRLPNISKAVRSSLRFYHPDRYQNVGLRAQVEAEEMFKLVSRVRNP</sequence>
<evidence type="ECO:0008006" key="4">
    <source>
        <dbReference type="Google" id="ProtNLM"/>
    </source>
</evidence>
<name>I0Z3X0_COCSC</name>
<proteinExistence type="predicted"/>
<dbReference type="STRING" id="574566.I0Z3X0"/>
<evidence type="ECO:0000313" key="3">
    <source>
        <dbReference type="Proteomes" id="UP000007264"/>
    </source>
</evidence>
<gene>
    <name evidence="2" type="ORF">COCSUDRAFT_32622</name>
</gene>
<dbReference type="OrthoDB" id="498970at2759"/>
<organism evidence="2 3">
    <name type="scientific">Coccomyxa subellipsoidea (strain C-169)</name>
    <name type="common">Green microalga</name>
    <dbReference type="NCBI Taxonomy" id="574566"/>
    <lineage>
        <taxon>Eukaryota</taxon>
        <taxon>Viridiplantae</taxon>
        <taxon>Chlorophyta</taxon>
        <taxon>core chlorophytes</taxon>
        <taxon>Trebouxiophyceae</taxon>
        <taxon>Trebouxiophyceae incertae sedis</taxon>
        <taxon>Coccomyxaceae</taxon>
        <taxon>Coccomyxa</taxon>
        <taxon>Coccomyxa subellipsoidea</taxon>
    </lineage>
</organism>
<dbReference type="RefSeq" id="XP_005649883.1">
    <property type="nucleotide sequence ID" value="XM_005649826.1"/>
</dbReference>
<dbReference type="KEGG" id="csl:COCSUDRAFT_32622"/>